<sequence>MSLRQSDNDTLTELAIPPDLNLTGYIAKASTSGDHYRFRENQPSLYVRIWPRVGLILSMRSSKPSLVHYYD</sequence>
<gene>
    <name evidence="1" type="ORF">C8F04DRAFT_1273398</name>
</gene>
<protein>
    <submittedName>
        <fullName evidence="1">Uncharacterized protein</fullName>
    </submittedName>
</protein>
<dbReference type="Proteomes" id="UP001218188">
    <property type="component" value="Unassembled WGS sequence"/>
</dbReference>
<dbReference type="EMBL" id="JARJCM010000226">
    <property type="protein sequence ID" value="KAJ7021650.1"/>
    <property type="molecule type" value="Genomic_DNA"/>
</dbReference>
<keyword evidence="2" id="KW-1185">Reference proteome</keyword>
<reference evidence="1" key="1">
    <citation type="submission" date="2023-03" db="EMBL/GenBank/DDBJ databases">
        <title>Massive genome expansion in bonnet fungi (Mycena s.s.) driven by repeated elements and novel gene families across ecological guilds.</title>
        <authorList>
            <consortium name="Lawrence Berkeley National Laboratory"/>
            <person name="Harder C.B."/>
            <person name="Miyauchi S."/>
            <person name="Viragh M."/>
            <person name="Kuo A."/>
            <person name="Thoen E."/>
            <person name="Andreopoulos B."/>
            <person name="Lu D."/>
            <person name="Skrede I."/>
            <person name="Drula E."/>
            <person name="Henrissat B."/>
            <person name="Morin E."/>
            <person name="Kohler A."/>
            <person name="Barry K."/>
            <person name="LaButti K."/>
            <person name="Morin E."/>
            <person name="Salamov A."/>
            <person name="Lipzen A."/>
            <person name="Mereny Z."/>
            <person name="Hegedus B."/>
            <person name="Baldrian P."/>
            <person name="Stursova M."/>
            <person name="Weitz H."/>
            <person name="Taylor A."/>
            <person name="Grigoriev I.V."/>
            <person name="Nagy L.G."/>
            <person name="Martin F."/>
            <person name="Kauserud H."/>
        </authorList>
    </citation>
    <scope>NUCLEOTIDE SEQUENCE</scope>
    <source>
        <strain evidence="1">CBHHK200</strain>
    </source>
</reference>
<proteinExistence type="predicted"/>
<evidence type="ECO:0000313" key="1">
    <source>
        <dbReference type="EMBL" id="KAJ7021650.1"/>
    </source>
</evidence>
<name>A0AAD6WQT4_9AGAR</name>
<organism evidence="1 2">
    <name type="scientific">Mycena alexandri</name>
    <dbReference type="NCBI Taxonomy" id="1745969"/>
    <lineage>
        <taxon>Eukaryota</taxon>
        <taxon>Fungi</taxon>
        <taxon>Dikarya</taxon>
        <taxon>Basidiomycota</taxon>
        <taxon>Agaricomycotina</taxon>
        <taxon>Agaricomycetes</taxon>
        <taxon>Agaricomycetidae</taxon>
        <taxon>Agaricales</taxon>
        <taxon>Marasmiineae</taxon>
        <taxon>Mycenaceae</taxon>
        <taxon>Mycena</taxon>
    </lineage>
</organism>
<comment type="caution">
    <text evidence="1">The sequence shown here is derived from an EMBL/GenBank/DDBJ whole genome shotgun (WGS) entry which is preliminary data.</text>
</comment>
<accession>A0AAD6WQT4</accession>
<evidence type="ECO:0000313" key="2">
    <source>
        <dbReference type="Proteomes" id="UP001218188"/>
    </source>
</evidence>
<dbReference type="AlphaFoldDB" id="A0AAD6WQT4"/>